<name>A0AAU8M4H6_PSESX</name>
<dbReference type="RefSeq" id="WP_235202549.1">
    <property type="nucleotide sequence ID" value="NZ_CP159278.1"/>
</dbReference>
<evidence type="ECO:0000256" key="2">
    <source>
        <dbReference type="ARBA" id="ARBA00022801"/>
    </source>
</evidence>
<organism evidence="3">
    <name type="scientific">Pseudomonas syringae USA007</name>
    <dbReference type="NCBI Taxonomy" id="1357288"/>
    <lineage>
        <taxon>Bacteria</taxon>
        <taxon>Pseudomonadati</taxon>
        <taxon>Pseudomonadota</taxon>
        <taxon>Gammaproteobacteria</taxon>
        <taxon>Pseudomonadales</taxon>
        <taxon>Pseudomonadaceae</taxon>
        <taxon>Pseudomonas</taxon>
        <taxon>Pseudomonas syringae</taxon>
    </lineage>
</organism>
<comment type="similarity">
    <text evidence="1">Belongs to the esterase D family.</text>
</comment>
<accession>A0AAU8M4H6</accession>
<dbReference type="InterPro" id="IPR052558">
    <property type="entry name" value="Siderophore_Hydrolase_D"/>
</dbReference>
<dbReference type="InterPro" id="IPR029058">
    <property type="entry name" value="AB_hydrolase_fold"/>
</dbReference>
<evidence type="ECO:0000313" key="3">
    <source>
        <dbReference type="EMBL" id="XCN76295.1"/>
    </source>
</evidence>
<protein>
    <submittedName>
        <fullName evidence="3">Alpha/beta hydrolase-fold protein</fullName>
    </submittedName>
</protein>
<proteinExistence type="inferred from homology"/>
<dbReference type="AlphaFoldDB" id="A0AAU8M4H6"/>
<gene>
    <name evidence="3" type="ORF">N027_17635</name>
</gene>
<dbReference type="Pfam" id="PF00756">
    <property type="entry name" value="Esterase"/>
    <property type="match status" value="1"/>
</dbReference>
<dbReference type="Gene3D" id="3.40.50.1820">
    <property type="entry name" value="alpha/beta hydrolase"/>
    <property type="match status" value="1"/>
</dbReference>
<dbReference type="SUPFAM" id="SSF53474">
    <property type="entry name" value="alpha/beta-Hydrolases"/>
    <property type="match status" value="1"/>
</dbReference>
<reference evidence="3" key="1">
    <citation type="journal article" date="2014" name="Genome Announc.">
        <title>Draft Genome Sequences of a Phylogenetically Diverse Suite of Pseudomonas syringae Strains from Multiple Source Populations.</title>
        <authorList>
            <person name="Baltrus D.A."/>
            <person name="Yourstone S."/>
            <person name="Lind A."/>
            <person name="Guilbaud C."/>
            <person name="Sands D.C."/>
            <person name="Jones C.D."/>
            <person name="Morris C.E."/>
            <person name="Dangl J.L."/>
        </authorList>
    </citation>
    <scope>NUCLEOTIDE SEQUENCE</scope>
    <source>
        <strain evidence="3">USA007</strain>
    </source>
</reference>
<dbReference type="GeneID" id="61788098"/>
<evidence type="ECO:0000256" key="1">
    <source>
        <dbReference type="ARBA" id="ARBA00005622"/>
    </source>
</evidence>
<dbReference type="PANTHER" id="PTHR40841">
    <property type="entry name" value="SIDEROPHORE TRIACETYLFUSARININE C ESTERASE"/>
    <property type="match status" value="1"/>
</dbReference>
<dbReference type="InterPro" id="IPR000801">
    <property type="entry name" value="Esterase-like"/>
</dbReference>
<keyword evidence="2 3" id="KW-0378">Hydrolase</keyword>
<dbReference type="EMBL" id="CP159278">
    <property type="protein sequence ID" value="XCN76295.1"/>
    <property type="molecule type" value="Genomic_DNA"/>
</dbReference>
<sequence>MISPQPSRGNLTTSVRDKRCHKRIQSSWRSYRNQGYQGTMIRILFTWWAALLLSGIAVSHAEPVTLDGTEQWNMTSAQGREYRIMISLPEGDEPSTGGYPVIYVLDGNAYFPAFHAAKRAQTRLRGAIVVAIGYPSTTPLDFVRRAFDMSPPAPQDRNTPPQGGQDLFLDFIETRLMPKVSREFKVDQDQRSLVGHSFGGMLGVYAFFTRPALFQHVVAVSPSLWWQDKYLLQPERAFFRRALAGEVDLTRLSLTLLMGERDSVPMIQDASALHTRLQGLSQLGLRSGFLVEPGEDHASVPFRIPHRVLEELMGSRRF</sequence>
<dbReference type="GO" id="GO:0016788">
    <property type="term" value="F:hydrolase activity, acting on ester bonds"/>
    <property type="evidence" value="ECO:0007669"/>
    <property type="project" value="TreeGrafter"/>
</dbReference>
<dbReference type="PANTHER" id="PTHR40841:SF2">
    <property type="entry name" value="SIDEROPHORE-DEGRADING ESTERASE (EUROFUNG)"/>
    <property type="match status" value="1"/>
</dbReference>
<reference evidence="3" key="2">
    <citation type="submission" date="2024-07" db="EMBL/GenBank/DDBJ databases">
        <title>A complete genome sequence for Pseudomonas syringae USA007.</title>
        <authorList>
            <person name="Baltrus D.A."/>
        </authorList>
    </citation>
    <scope>NUCLEOTIDE SEQUENCE</scope>
    <source>
        <strain evidence="3">USA007</strain>
    </source>
</reference>